<comment type="subcellular location">
    <subcellularLocation>
        <location evidence="1">Cell membrane</location>
        <topology evidence="1">Multi-pass membrane protein</topology>
    </subcellularLocation>
</comment>
<dbReference type="KEGG" id="rmu:RMDY18_03310"/>
<feature type="transmembrane region" description="Helical" evidence="7">
    <location>
        <begin position="255"/>
        <end position="275"/>
    </location>
</feature>
<dbReference type="PANTHER" id="PTHR35007:SF3">
    <property type="entry name" value="POSSIBLE CONSERVED ALANINE RICH MEMBRANE PROTEIN"/>
    <property type="match status" value="1"/>
</dbReference>
<dbReference type="InterPro" id="IPR018076">
    <property type="entry name" value="T2SS_GspF_dom"/>
</dbReference>
<sequence>MNALSIWNTGTDAAASRASTACTPQLRGAKSICRSGVFLWAPKLGTSPRKGETENVKGGTMKREETSRGSLRERWAEHLAGAASAEEMRMWPLMLRTLALNLRAGIPLQEAVHTDPGSAQFAQFGQFGGNELVPGTGKPCAKRSAPALRARGLSPLSEDYGHKRCAEDIRRFMQALATVTSWGAPAHLACAQLLENSTRMRPHSRERLHDLQLSLRMSESAGAPLATSLERAAEHAEERIDALLGRQSALAAPRATGRILSWLPLLGLGLGVLMGSDPVGVLTGSVLGALTGLLGLGLAFAGRRWTAALVHRAEVESVRPSTGAVNAESETEKSASPAGSAPVDTALVLELLAAQLRVGLAPLAALGTLAEALNSRALHTVCQRLQMGSNWGSAWSGSAAGTFGELRDALAPAYTGGAPSTALLLSLADAHRLSERRAAERAAGKLSVALVVPLGLCSLPAFICLGIVPIIISLLPTLTG</sequence>
<evidence type="ECO:0000313" key="10">
    <source>
        <dbReference type="Proteomes" id="UP000001883"/>
    </source>
</evidence>
<keyword evidence="2" id="KW-1003">Cell membrane</keyword>
<feature type="domain" description="Type II secretion system protein GspF" evidence="8">
    <location>
        <begin position="349"/>
        <end position="464"/>
    </location>
</feature>
<dbReference type="eggNOG" id="COG4965">
    <property type="taxonomic scope" value="Bacteria"/>
</dbReference>
<dbReference type="STRING" id="680646.RMDY18_03310"/>
<feature type="region of interest" description="Disordered" evidence="6">
    <location>
        <begin position="48"/>
        <end position="69"/>
    </location>
</feature>
<feature type="transmembrane region" description="Helical" evidence="7">
    <location>
        <begin position="281"/>
        <end position="302"/>
    </location>
</feature>
<evidence type="ECO:0000256" key="3">
    <source>
        <dbReference type="ARBA" id="ARBA00022692"/>
    </source>
</evidence>
<feature type="region of interest" description="Disordered" evidence="6">
    <location>
        <begin position="320"/>
        <end position="340"/>
    </location>
</feature>
<proteinExistence type="predicted"/>
<gene>
    <name evidence="9" type="ordered locus">RMDY18_03310</name>
</gene>
<evidence type="ECO:0000259" key="8">
    <source>
        <dbReference type="Pfam" id="PF00482"/>
    </source>
</evidence>
<evidence type="ECO:0000256" key="7">
    <source>
        <dbReference type="SAM" id="Phobius"/>
    </source>
</evidence>
<evidence type="ECO:0000256" key="6">
    <source>
        <dbReference type="SAM" id="MobiDB-lite"/>
    </source>
</evidence>
<evidence type="ECO:0000256" key="2">
    <source>
        <dbReference type="ARBA" id="ARBA00022475"/>
    </source>
</evidence>
<dbReference type="Pfam" id="PF00482">
    <property type="entry name" value="T2SSF"/>
    <property type="match status" value="1"/>
</dbReference>
<dbReference type="GO" id="GO:0005886">
    <property type="term" value="C:plasma membrane"/>
    <property type="evidence" value="ECO:0007669"/>
    <property type="project" value="UniProtKB-SubCell"/>
</dbReference>
<reference evidence="9 10" key="2">
    <citation type="journal article" date="2010" name="J Osaka Dent Univ">
        <title>Isolation and identification of Rothia mucilaginosa from persistent apical periodontitis lesions.</title>
        <authorList>
            <person name="Yamane K."/>
            <person name="Yoshida M."/>
            <person name="Fujihira T."/>
            <person name="Baba T."/>
            <person name="Tsuji N."/>
            <person name="Hayashi H."/>
            <person name="Sugimori C."/>
            <person name="Yamanaka T."/>
            <person name="Mashimo C."/>
            <person name="Nambu T."/>
            <person name="Kawai H."/>
            <person name="Fukushima H."/>
        </authorList>
    </citation>
    <scope>NUCLEOTIDE SEQUENCE [LARGE SCALE GENOMIC DNA]</scope>
    <source>
        <strain evidence="9 10">DY-18</strain>
    </source>
</reference>
<dbReference type="EMBL" id="AP011540">
    <property type="protein sequence ID" value="BAI64163.1"/>
    <property type="molecule type" value="Genomic_DNA"/>
</dbReference>
<evidence type="ECO:0000256" key="1">
    <source>
        <dbReference type="ARBA" id="ARBA00004651"/>
    </source>
</evidence>
<name>D2NR87_ROTMD</name>
<dbReference type="Proteomes" id="UP000001883">
    <property type="component" value="Chromosome"/>
</dbReference>
<dbReference type="PANTHER" id="PTHR35007">
    <property type="entry name" value="INTEGRAL MEMBRANE PROTEIN-RELATED"/>
    <property type="match status" value="1"/>
</dbReference>
<evidence type="ECO:0000313" key="9">
    <source>
        <dbReference type="EMBL" id="BAI64163.1"/>
    </source>
</evidence>
<evidence type="ECO:0000256" key="5">
    <source>
        <dbReference type="ARBA" id="ARBA00023136"/>
    </source>
</evidence>
<protein>
    <submittedName>
        <fullName evidence="9">Flp pilus assembly protein TadC</fullName>
    </submittedName>
</protein>
<keyword evidence="5 7" id="KW-0472">Membrane</keyword>
<dbReference type="HOGENOM" id="CLU_576025_0_0_11"/>
<feature type="compositionally biased region" description="Basic and acidic residues" evidence="6">
    <location>
        <begin position="49"/>
        <end position="69"/>
    </location>
</feature>
<reference evidence="10" key="1">
    <citation type="submission" date="2009-07" db="EMBL/GenBank/DDBJ databases">
        <title>Complete genome sequence of Rothia mucilaginosa DJ.</title>
        <authorList>
            <person name="Yamane K."/>
            <person name="Nambu T."/>
            <person name="Mashimo C."/>
            <person name="Sugimori C."/>
            <person name="Yamanaka T."/>
            <person name="Leung K."/>
            <person name="Fukushima H."/>
        </authorList>
    </citation>
    <scope>NUCLEOTIDE SEQUENCE [LARGE SCALE GENOMIC DNA]</scope>
    <source>
        <strain evidence="10">DY-18</strain>
    </source>
</reference>
<keyword evidence="10" id="KW-1185">Reference proteome</keyword>
<keyword evidence="3 7" id="KW-0812">Transmembrane</keyword>
<dbReference type="AlphaFoldDB" id="D2NR87"/>
<organism evidence="9 10">
    <name type="scientific">Rothia mucilaginosa (strain DY-18)</name>
    <name type="common">Stomatococcus mucilaginosus</name>
    <dbReference type="NCBI Taxonomy" id="680646"/>
    <lineage>
        <taxon>Bacteria</taxon>
        <taxon>Bacillati</taxon>
        <taxon>Actinomycetota</taxon>
        <taxon>Actinomycetes</taxon>
        <taxon>Micrococcales</taxon>
        <taxon>Micrococcaceae</taxon>
        <taxon>Rothia</taxon>
    </lineage>
</organism>
<feature type="transmembrane region" description="Helical" evidence="7">
    <location>
        <begin position="446"/>
        <end position="472"/>
    </location>
</feature>
<keyword evidence="4 7" id="KW-1133">Transmembrane helix</keyword>
<accession>D2NR87</accession>
<reference evidence="9 10" key="3">
    <citation type="journal article" date="2010" name="Sequencing">
        <title>Complete Genome Sequence of Rothia mucilaginosa DY-18: A Clinical Isolate with Dense Meshwork-Like Structures from a Persistent Apical Periodontitis Lesion.</title>
        <authorList>
            <person name="Yamane K."/>
            <person name="Nambu T."/>
            <person name="Yamanaka T."/>
            <person name="Mashimo C."/>
            <person name="Sugimori C."/>
            <person name="Leung K.-P."/>
            <person name="Fukushima H."/>
        </authorList>
    </citation>
    <scope>NUCLEOTIDE SEQUENCE [LARGE SCALE GENOMIC DNA]</scope>
    <source>
        <strain evidence="9 10">DY-18</strain>
    </source>
</reference>
<evidence type="ECO:0000256" key="4">
    <source>
        <dbReference type="ARBA" id="ARBA00022989"/>
    </source>
</evidence>